<feature type="region of interest" description="Disordered" evidence="1">
    <location>
        <begin position="1"/>
        <end position="20"/>
    </location>
</feature>
<keyword evidence="4" id="KW-1185">Reference proteome</keyword>
<keyword evidence="2" id="KW-0472">Membrane</keyword>
<evidence type="ECO:0000256" key="1">
    <source>
        <dbReference type="SAM" id="MobiDB-lite"/>
    </source>
</evidence>
<feature type="transmembrane region" description="Helical" evidence="2">
    <location>
        <begin position="35"/>
        <end position="53"/>
    </location>
</feature>
<dbReference type="InterPro" id="IPR042097">
    <property type="entry name" value="Aminopeptidase_N-like_N_sf"/>
</dbReference>
<sequence>MQRQSQTLLEGLLQEPRRPPATARQRFLDHEVRNFVLFACLVSFVLLMSFFAVPNRSKAKNATQAAMQLSAPGADPRVAHGSVSSQTEQRATLPRNVMPVHYDLELNVSDIEAGGTYRGRVNMVIDCVEKGSTTVTAHAANVTCSRGQYKHVLGQPEDQQLGYPSALVAAPSSRHGCV</sequence>
<keyword evidence="2" id="KW-1133">Transmembrane helix</keyword>
<dbReference type="Proteomes" id="UP000821866">
    <property type="component" value="Chromosome 3"/>
</dbReference>
<evidence type="ECO:0000313" key="4">
    <source>
        <dbReference type="Proteomes" id="UP000821866"/>
    </source>
</evidence>
<reference evidence="3" key="2">
    <citation type="submission" date="2021-09" db="EMBL/GenBank/DDBJ databases">
        <authorList>
            <person name="Jia N."/>
            <person name="Wang J."/>
            <person name="Shi W."/>
            <person name="Du L."/>
            <person name="Sun Y."/>
            <person name="Zhan W."/>
            <person name="Jiang J."/>
            <person name="Wang Q."/>
            <person name="Zhang B."/>
            <person name="Ji P."/>
            <person name="Sakyi L.B."/>
            <person name="Cui X."/>
            <person name="Yuan T."/>
            <person name="Jiang B."/>
            <person name="Yang W."/>
            <person name="Lam T.T.-Y."/>
            <person name="Chang Q."/>
            <person name="Ding S."/>
            <person name="Wang X."/>
            <person name="Zhu J."/>
            <person name="Ruan X."/>
            <person name="Zhao L."/>
            <person name="Wei J."/>
            <person name="Que T."/>
            <person name="Du C."/>
            <person name="Cheng J."/>
            <person name="Dai P."/>
            <person name="Han X."/>
            <person name="Huang E."/>
            <person name="Gao Y."/>
            <person name="Liu J."/>
            <person name="Shao H."/>
            <person name="Ye R."/>
            <person name="Li L."/>
            <person name="Wei W."/>
            <person name="Wang X."/>
            <person name="Wang C."/>
            <person name="Huo Q."/>
            <person name="Li W."/>
            <person name="Guo W."/>
            <person name="Chen H."/>
            <person name="Chen S."/>
            <person name="Zhou L."/>
            <person name="Zhou L."/>
            <person name="Ni X."/>
            <person name="Tian J."/>
            <person name="Zhou Y."/>
            <person name="Sheng Y."/>
            <person name="Liu T."/>
            <person name="Pan Y."/>
            <person name="Xia L."/>
            <person name="Li J."/>
            <person name="Zhao F."/>
            <person name="Cao W."/>
        </authorList>
    </citation>
    <scope>NUCLEOTIDE SEQUENCE</scope>
    <source>
        <strain evidence="3">Rmic-2018</strain>
        <tissue evidence="3">Larvae</tissue>
    </source>
</reference>
<comment type="caution">
    <text evidence="3">The sequence shown here is derived from an EMBL/GenBank/DDBJ whole genome shotgun (WGS) entry which is preliminary data.</text>
</comment>
<dbReference type="EMBL" id="JABSTU010000005">
    <property type="protein sequence ID" value="KAH8031926.1"/>
    <property type="molecule type" value="Genomic_DNA"/>
</dbReference>
<feature type="region of interest" description="Disordered" evidence="1">
    <location>
        <begin position="71"/>
        <end position="90"/>
    </location>
</feature>
<protein>
    <submittedName>
        <fullName evidence="3">Uncharacterized protein</fullName>
    </submittedName>
</protein>
<evidence type="ECO:0000313" key="3">
    <source>
        <dbReference type="EMBL" id="KAH8031926.1"/>
    </source>
</evidence>
<name>A0A9J6EC32_RHIMP</name>
<organism evidence="3 4">
    <name type="scientific">Rhipicephalus microplus</name>
    <name type="common">Cattle tick</name>
    <name type="synonym">Boophilus microplus</name>
    <dbReference type="NCBI Taxonomy" id="6941"/>
    <lineage>
        <taxon>Eukaryota</taxon>
        <taxon>Metazoa</taxon>
        <taxon>Ecdysozoa</taxon>
        <taxon>Arthropoda</taxon>
        <taxon>Chelicerata</taxon>
        <taxon>Arachnida</taxon>
        <taxon>Acari</taxon>
        <taxon>Parasitiformes</taxon>
        <taxon>Ixodida</taxon>
        <taxon>Ixodoidea</taxon>
        <taxon>Ixodidae</taxon>
        <taxon>Rhipicephalinae</taxon>
        <taxon>Rhipicephalus</taxon>
        <taxon>Boophilus</taxon>
    </lineage>
</organism>
<gene>
    <name evidence="3" type="ORF">HPB51_022124</name>
</gene>
<dbReference type="AlphaFoldDB" id="A0A9J6EC32"/>
<dbReference type="Gene3D" id="2.60.40.1730">
    <property type="entry name" value="tricorn interacting facor f3 domain"/>
    <property type="match status" value="1"/>
</dbReference>
<accession>A0A9J6EC32</accession>
<evidence type="ECO:0000256" key="2">
    <source>
        <dbReference type="SAM" id="Phobius"/>
    </source>
</evidence>
<keyword evidence="2" id="KW-0812">Transmembrane</keyword>
<reference evidence="3" key="1">
    <citation type="journal article" date="2020" name="Cell">
        <title>Large-Scale Comparative Analyses of Tick Genomes Elucidate Their Genetic Diversity and Vector Capacities.</title>
        <authorList>
            <consortium name="Tick Genome and Microbiome Consortium (TIGMIC)"/>
            <person name="Jia N."/>
            <person name="Wang J."/>
            <person name="Shi W."/>
            <person name="Du L."/>
            <person name="Sun Y."/>
            <person name="Zhan W."/>
            <person name="Jiang J.F."/>
            <person name="Wang Q."/>
            <person name="Zhang B."/>
            <person name="Ji P."/>
            <person name="Bell-Sakyi L."/>
            <person name="Cui X.M."/>
            <person name="Yuan T.T."/>
            <person name="Jiang B.G."/>
            <person name="Yang W.F."/>
            <person name="Lam T.T."/>
            <person name="Chang Q.C."/>
            <person name="Ding S.J."/>
            <person name="Wang X.J."/>
            <person name="Zhu J.G."/>
            <person name="Ruan X.D."/>
            <person name="Zhao L."/>
            <person name="Wei J.T."/>
            <person name="Ye R.Z."/>
            <person name="Que T.C."/>
            <person name="Du C.H."/>
            <person name="Zhou Y.H."/>
            <person name="Cheng J.X."/>
            <person name="Dai P.F."/>
            <person name="Guo W.B."/>
            <person name="Han X.H."/>
            <person name="Huang E.J."/>
            <person name="Li L.F."/>
            <person name="Wei W."/>
            <person name="Gao Y.C."/>
            <person name="Liu J.Z."/>
            <person name="Shao H.Z."/>
            <person name="Wang X."/>
            <person name="Wang C.C."/>
            <person name="Yang T.C."/>
            <person name="Huo Q.B."/>
            <person name="Li W."/>
            <person name="Chen H.Y."/>
            <person name="Chen S.E."/>
            <person name="Zhou L.G."/>
            <person name="Ni X.B."/>
            <person name="Tian J.H."/>
            <person name="Sheng Y."/>
            <person name="Liu T."/>
            <person name="Pan Y.S."/>
            <person name="Xia L.Y."/>
            <person name="Li J."/>
            <person name="Zhao F."/>
            <person name="Cao W.C."/>
        </authorList>
    </citation>
    <scope>NUCLEOTIDE SEQUENCE</scope>
    <source>
        <strain evidence="3">Rmic-2018</strain>
    </source>
</reference>
<proteinExistence type="predicted"/>